<organism evidence="1 2">
    <name type="scientific">Microterricola pindariensis</name>
    <dbReference type="NCBI Taxonomy" id="478010"/>
    <lineage>
        <taxon>Bacteria</taxon>
        <taxon>Bacillati</taxon>
        <taxon>Actinomycetota</taxon>
        <taxon>Actinomycetes</taxon>
        <taxon>Micrococcales</taxon>
        <taxon>Microbacteriaceae</taxon>
        <taxon>Microterricola</taxon>
    </lineage>
</organism>
<reference evidence="1 2" key="1">
    <citation type="journal article" date="2008" name="Int. J. Syst. Evol. Microbiol.">
        <title>Leifsonia pindariensis sp. nov., isolated from the Pindari glacier of the Indian Himalayas, and emended description of the genus Leifsonia.</title>
        <authorList>
            <person name="Reddy G.S."/>
            <person name="Prabagaran S.R."/>
            <person name="Shivaji S."/>
        </authorList>
    </citation>
    <scope>NUCLEOTIDE SEQUENCE [LARGE SCALE GENOMIC DNA]</scope>
    <source>
        <strain evidence="1 2">PON 10</strain>
    </source>
</reference>
<protein>
    <submittedName>
        <fullName evidence="1">Uncharacterized protein</fullName>
    </submittedName>
</protein>
<dbReference type="RefSeq" id="WP_104475538.1">
    <property type="nucleotide sequence ID" value="NZ_MPZN01000030.1"/>
</dbReference>
<name>A0ABX5AUL6_9MICO</name>
<comment type="caution">
    <text evidence="1">The sequence shown here is derived from an EMBL/GenBank/DDBJ whole genome shotgun (WGS) entry which is preliminary data.</text>
</comment>
<accession>A0ABX5AUL6</accession>
<keyword evidence="2" id="KW-1185">Reference proteome</keyword>
<proteinExistence type="predicted"/>
<dbReference type="Proteomes" id="UP000237755">
    <property type="component" value="Unassembled WGS sequence"/>
</dbReference>
<evidence type="ECO:0000313" key="1">
    <source>
        <dbReference type="EMBL" id="PPL18645.1"/>
    </source>
</evidence>
<sequence>MRDRDAEYDSSDWEVQQDESCADEYLEQSMSERYEATGWTCSYSPTMNDDWHDDAVCRNGNEVIRPYLREWDDFVTEAELMESAREYAAELNAG</sequence>
<dbReference type="EMBL" id="MPZN01000030">
    <property type="protein sequence ID" value="PPL18645.1"/>
    <property type="molecule type" value="Genomic_DNA"/>
</dbReference>
<evidence type="ECO:0000313" key="2">
    <source>
        <dbReference type="Proteomes" id="UP000237755"/>
    </source>
</evidence>
<gene>
    <name evidence="1" type="ORF">GY24_10225</name>
</gene>